<dbReference type="eggNOG" id="ENOG5033E45">
    <property type="taxonomic scope" value="Bacteria"/>
</dbReference>
<dbReference type="HOGENOM" id="CLU_2070255_0_0_5"/>
<reference evidence="2 3" key="2">
    <citation type="journal article" date="2012" name="Int. J. Syst. Evol. Microbiol.">
        <title>Magnetococcus marinus gen. nov., sp. nov., a marine, magnetotactic bacterium that represents a novel lineage (Magnetococcaceae fam. nov.; Magnetococcales ord. nov.) at the base of the Alphaproteobacteria.</title>
        <authorList>
            <person name="Bazylinski D.A."/>
            <person name="Williams T.J."/>
            <person name="Lefevre C.T."/>
            <person name="Berg R.J."/>
            <person name="Zhang C.L."/>
            <person name="Bowser S.S."/>
            <person name="Dean A.J."/>
            <person name="Beveridge T.J."/>
        </authorList>
    </citation>
    <scope>NUCLEOTIDE SEQUENCE [LARGE SCALE GENOMIC DNA]</scope>
    <source>
        <strain evidence="3">ATCC BAA-1437 / JCM 17883 / MC-1</strain>
    </source>
</reference>
<sequence>MNNDFAQQWNEATQSFMENMSSFQKINENAFQKLAQQQISLANLYINNSVSQVKLLGEVKDAREVINRQAELAKAFGDEMVKHANATVSLMNETRGEVVSLVEKNLEAVVNAAKKADA</sequence>
<dbReference type="InterPro" id="IPR018968">
    <property type="entry name" value="Phasin"/>
</dbReference>
<evidence type="ECO:0000259" key="1">
    <source>
        <dbReference type="Pfam" id="PF09361"/>
    </source>
</evidence>
<organism evidence="2 3">
    <name type="scientific">Magnetococcus marinus (strain ATCC BAA-1437 / JCM 17883 / MC-1)</name>
    <dbReference type="NCBI Taxonomy" id="156889"/>
    <lineage>
        <taxon>Bacteria</taxon>
        <taxon>Pseudomonadati</taxon>
        <taxon>Pseudomonadota</taxon>
        <taxon>Magnetococcia</taxon>
        <taxon>Magnetococcales</taxon>
        <taxon>Magnetococcaceae</taxon>
        <taxon>Magnetococcus</taxon>
    </lineage>
</organism>
<dbReference type="Pfam" id="PF09361">
    <property type="entry name" value="Phasin_2"/>
    <property type="match status" value="1"/>
</dbReference>
<reference evidence="3" key="1">
    <citation type="journal article" date="2009" name="Appl. Environ. Microbiol.">
        <title>Complete genome sequence of the chemolithoautotrophic marine magnetotactic coccus strain MC-1.</title>
        <authorList>
            <person name="Schubbe S."/>
            <person name="Williams T.J."/>
            <person name="Xie G."/>
            <person name="Kiss H.E."/>
            <person name="Brettin T.S."/>
            <person name="Martinez D."/>
            <person name="Ross C.A."/>
            <person name="Schuler D."/>
            <person name="Cox B.L."/>
            <person name="Nealson K.H."/>
            <person name="Bazylinski D.A."/>
        </authorList>
    </citation>
    <scope>NUCLEOTIDE SEQUENCE [LARGE SCALE GENOMIC DNA]</scope>
    <source>
        <strain evidence="3">ATCC BAA-1437 / JCM 17883 / MC-1</strain>
    </source>
</reference>
<protein>
    <submittedName>
        <fullName evidence="2">Phasin family protein</fullName>
    </submittedName>
</protein>
<gene>
    <name evidence="2" type="ordered locus">Mmc1_1168</name>
</gene>
<dbReference type="InterPro" id="IPR010127">
    <property type="entry name" value="Phasin_subfam-1"/>
</dbReference>
<dbReference type="KEGG" id="mgm:Mmc1_1168"/>
<dbReference type="Proteomes" id="UP000002586">
    <property type="component" value="Chromosome"/>
</dbReference>
<name>A0L6T6_MAGMM</name>
<dbReference type="EMBL" id="CP000471">
    <property type="protein sequence ID" value="ABK43679.1"/>
    <property type="molecule type" value="Genomic_DNA"/>
</dbReference>
<dbReference type="RefSeq" id="WP_011712834.1">
    <property type="nucleotide sequence ID" value="NC_008576.1"/>
</dbReference>
<dbReference type="STRING" id="156889.Mmc1_1168"/>
<keyword evidence="3" id="KW-1185">Reference proteome</keyword>
<evidence type="ECO:0000313" key="2">
    <source>
        <dbReference type="EMBL" id="ABK43679.1"/>
    </source>
</evidence>
<accession>A0L6T6</accession>
<feature type="domain" description="Phasin" evidence="1">
    <location>
        <begin position="7"/>
        <end position="105"/>
    </location>
</feature>
<dbReference type="AlphaFoldDB" id="A0L6T6"/>
<evidence type="ECO:0000313" key="3">
    <source>
        <dbReference type="Proteomes" id="UP000002586"/>
    </source>
</evidence>
<proteinExistence type="predicted"/>
<dbReference type="NCBIfam" id="TIGR01841">
    <property type="entry name" value="phasin"/>
    <property type="match status" value="1"/>
</dbReference>